<proteinExistence type="predicted"/>
<dbReference type="AlphaFoldDB" id="A0A9D1KY96"/>
<dbReference type="Gene3D" id="3.40.50.150">
    <property type="entry name" value="Vaccinia Virus protein VP39"/>
    <property type="match status" value="1"/>
</dbReference>
<keyword evidence="1" id="KW-0489">Methyltransferase</keyword>
<dbReference type="CDD" id="cd02440">
    <property type="entry name" value="AdoMet_MTases"/>
    <property type="match status" value="1"/>
</dbReference>
<dbReference type="InterPro" id="IPR029063">
    <property type="entry name" value="SAM-dependent_MTases_sf"/>
</dbReference>
<dbReference type="PANTHER" id="PTHR38451">
    <property type="entry name" value="TRNA (ADENINE(22)-N(1))-METHYLTRANSFERASE"/>
    <property type="match status" value="1"/>
</dbReference>
<accession>A0A9D1KY96</accession>
<evidence type="ECO:0000313" key="1">
    <source>
        <dbReference type="EMBL" id="HIU03544.1"/>
    </source>
</evidence>
<dbReference type="EMBL" id="DVLT01000059">
    <property type="protein sequence ID" value="HIU03544.1"/>
    <property type="molecule type" value="Genomic_DNA"/>
</dbReference>
<comment type="caution">
    <text evidence="1">The sequence shown here is derived from an EMBL/GenBank/DDBJ whole genome shotgun (WGS) entry which is preliminary data.</text>
</comment>
<organism evidence="1 2">
    <name type="scientific">Candidatus Onthocola gallistercoris</name>
    <dbReference type="NCBI Taxonomy" id="2840876"/>
    <lineage>
        <taxon>Bacteria</taxon>
        <taxon>Bacillati</taxon>
        <taxon>Bacillota</taxon>
        <taxon>Bacilli</taxon>
        <taxon>Candidatus Onthocola</taxon>
    </lineage>
</organism>
<sequence length="232" mass="26827">MIKISKRLETVASLVSSGNRLADVGTDHAYIPIWLAEQGRIPSAIAMDINEGPLQRARQNVEKYGYEGQIVLRLSDGLDELEPGEADTILIAGMGGPLMMRILTRGRETSRMARELILQPQSELTRFRHFLHENGYRIQQEKMVLDEGKYYTVIKAALGEETYDHEWAYRFGKCLVEERSGPLRDWLLREREKYGRIQDQLTEKGRDCEERLQTVRYYLKDIDEALAAYESR</sequence>
<dbReference type="InterPro" id="IPR006901">
    <property type="entry name" value="TrmK"/>
</dbReference>
<keyword evidence="1" id="KW-0808">Transferase</keyword>
<reference evidence="1" key="2">
    <citation type="journal article" date="2021" name="PeerJ">
        <title>Extensive microbial diversity within the chicken gut microbiome revealed by metagenomics and culture.</title>
        <authorList>
            <person name="Gilroy R."/>
            <person name="Ravi A."/>
            <person name="Getino M."/>
            <person name="Pursley I."/>
            <person name="Horton D.L."/>
            <person name="Alikhan N.F."/>
            <person name="Baker D."/>
            <person name="Gharbi K."/>
            <person name="Hall N."/>
            <person name="Watson M."/>
            <person name="Adriaenssens E.M."/>
            <person name="Foster-Nyarko E."/>
            <person name="Jarju S."/>
            <person name="Secka A."/>
            <person name="Antonio M."/>
            <person name="Oren A."/>
            <person name="Chaudhuri R.R."/>
            <person name="La Ragione R."/>
            <person name="Hildebrand F."/>
            <person name="Pallen M.J."/>
        </authorList>
    </citation>
    <scope>NUCLEOTIDE SEQUENCE</scope>
    <source>
        <strain evidence="1">CHK187-14744</strain>
    </source>
</reference>
<evidence type="ECO:0000313" key="2">
    <source>
        <dbReference type="Proteomes" id="UP000824164"/>
    </source>
</evidence>
<dbReference type="PANTHER" id="PTHR38451:SF1">
    <property type="entry name" value="TRNA (ADENINE(22)-N(1))-METHYLTRANSFERASE"/>
    <property type="match status" value="1"/>
</dbReference>
<reference evidence="1" key="1">
    <citation type="submission" date="2020-10" db="EMBL/GenBank/DDBJ databases">
        <authorList>
            <person name="Gilroy R."/>
        </authorList>
    </citation>
    <scope>NUCLEOTIDE SEQUENCE</scope>
    <source>
        <strain evidence="1">CHK187-14744</strain>
    </source>
</reference>
<dbReference type="GO" id="GO:0160105">
    <property type="term" value="F:tRNA (adenine(22)-N1)-methyltransferase activity"/>
    <property type="evidence" value="ECO:0007669"/>
    <property type="project" value="InterPro"/>
</dbReference>
<name>A0A9D1KY96_9FIRM</name>
<dbReference type="GO" id="GO:0032259">
    <property type="term" value="P:methylation"/>
    <property type="evidence" value="ECO:0007669"/>
    <property type="project" value="UniProtKB-KW"/>
</dbReference>
<dbReference type="Pfam" id="PF12847">
    <property type="entry name" value="Methyltransf_18"/>
    <property type="match status" value="1"/>
</dbReference>
<protein>
    <submittedName>
        <fullName evidence="1">SAM-dependent methyltransferase</fullName>
    </submittedName>
</protein>
<dbReference type="PIRSF" id="PIRSF018637">
    <property type="entry name" value="TrmK"/>
    <property type="match status" value="1"/>
</dbReference>
<dbReference type="Proteomes" id="UP000824164">
    <property type="component" value="Unassembled WGS sequence"/>
</dbReference>
<dbReference type="SUPFAM" id="SSF53335">
    <property type="entry name" value="S-adenosyl-L-methionine-dependent methyltransferases"/>
    <property type="match status" value="1"/>
</dbReference>
<gene>
    <name evidence="1" type="ORF">IAB63_09870</name>
</gene>